<dbReference type="Proteomes" id="UP001477672">
    <property type="component" value="Unassembled WGS sequence"/>
</dbReference>
<accession>A0ABV1GDK7</accession>
<feature type="domain" description="ATPase BadF/BadG/BcrA/BcrD type" evidence="1">
    <location>
        <begin position="6"/>
        <end position="297"/>
    </location>
</feature>
<reference evidence="2 3" key="1">
    <citation type="submission" date="2024-03" db="EMBL/GenBank/DDBJ databases">
        <title>Human intestinal bacterial collection.</title>
        <authorList>
            <person name="Pauvert C."/>
            <person name="Hitch T.C.A."/>
            <person name="Clavel T."/>
        </authorList>
    </citation>
    <scope>NUCLEOTIDE SEQUENCE [LARGE SCALE GENOMIC DNA]</scope>
    <source>
        <strain evidence="2 3">CLA-JM-H11</strain>
    </source>
</reference>
<dbReference type="InterPro" id="IPR002731">
    <property type="entry name" value="ATPase_BadF"/>
</dbReference>
<evidence type="ECO:0000259" key="1">
    <source>
        <dbReference type="Pfam" id="PF01869"/>
    </source>
</evidence>
<dbReference type="RefSeq" id="WP_349215171.1">
    <property type="nucleotide sequence ID" value="NZ_JBBMFA010000066.1"/>
</dbReference>
<name>A0ABV1GDK7_9FIRM</name>
<proteinExistence type="predicted"/>
<dbReference type="PANTHER" id="PTHR43190:SF3">
    <property type="entry name" value="N-ACETYL-D-GLUCOSAMINE KINASE"/>
    <property type="match status" value="1"/>
</dbReference>
<keyword evidence="3" id="KW-1185">Reference proteome</keyword>
<dbReference type="Pfam" id="PF01869">
    <property type="entry name" value="BcrAD_BadFG"/>
    <property type="match status" value="1"/>
</dbReference>
<dbReference type="PANTHER" id="PTHR43190">
    <property type="entry name" value="N-ACETYL-D-GLUCOSAMINE KINASE"/>
    <property type="match status" value="1"/>
</dbReference>
<dbReference type="EMBL" id="JBBMFA010000066">
    <property type="protein sequence ID" value="MEQ2519737.1"/>
    <property type="molecule type" value="Genomic_DNA"/>
</dbReference>
<gene>
    <name evidence="2" type="ORF">WMO24_04725</name>
</gene>
<dbReference type="Gene3D" id="3.30.420.40">
    <property type="match status" value="2"/>
</dbReference>
<organism evidence="2 3">
    <name type="scientific">Ruthenibacterium intestinale</name>
    <dbReference type="NCBI Taxonomy" id="3133163"/>
    <lineage>
        <taxon>Bacteria</taxon>
        <taxon>Bacillati</taxon>
        <taxon>Bacillota</taxon>
        <taxon>Clostridia</taxon>
        <taxon>Eubacteriales</taxon>
        <taxon>Oscillospiraceae</taxon>
        <taxon>Ruthenibacterium</taxon>
    </lineage>
</organism>
<evidence type="ECO:0000313" key="3">
    <source>
        <dbReference type="Proteomes" id="UP001477672"/>
    </source>
</evidence>
<protein>
    <submittedName>
        <fullName evidence="2">BadF/BadG/BcrA/BcrD ATPase family protein</fullName>
    </submittedName>
</protein>
<dbReference type="InterPro" id="IPR043129">
    <property type="entry name" value="ATPase_NBD"/>
</dbReference>
<evidence type="ECO:0000313" key="2">
    <source>
        <dbReference type="EMBL" id="MEQ2519737.1"/>
    </source>
</evidence>
<comment type="caution">
    <text evidence="2">The sequence shown here is derived from an EMBL/GenBank/DDBJ whole genome shotgun (WGS) entry which is preliminary data.</text>
</comment>
<dbReference type="SUPFAM" id="SSF53067">
    <property type="entry name" value="Actin-like ATPase domain"/>
    <property type="match status" value="2"/>
</dbReference>
<dbReference type="InterPro" id="IPR052519">
    <property type="entry name" value="Euk-type_GlcNAc_Kinase"/>
</dbReference>
<sequence>MGLYVLGLDGGGTKTLAQAMNAEGRPLFRVGGGALNLNSETPDRVRAVVRDILQQAGRQAGGPPAAVCIAAAGVSNPAAAQVLRAGAQEAGYAGPVQVTGDHMAALAGALGRPEGLILIAGTGSICAGRTADGREARSGGFGHLIDDEGSGYAMGRDVLRAVIEAWDGRGPETCLTKQVCETLNVQDAAGIVAFVYAPECTKRDIAALARLLPQAAAADDAAALAIYRRAARELARLAEAVARRLKLEQAELALAGSALVNDAFLRQCLSQELTRLEPGLTAVLPRQDAAMGAALLAREMLR</sequence>